<comment type="caution">
    <text evidence="2">The sequence shown here is derived from an EMBL/GenBank/DDBJ whole genome shotgun (WGS) entry which is preliminary data.</text>
</comment>
<reference evidence="2" key="1">
    <citation type="journal article" date="2019" name="Microbiol. Resour. Announc.">
        <title>Draft Genomic Sequences of Streptomyces misionensis and Streptomyces albidoflavus, bacteria applied for phytopathogen biocontrol.</title>
        <authorList>
            <person name="Pylro V."/>
            <person name="Dias A."/>
            <person name="Andreote F."/>
            <person name="Varani A."/>
            <person name="Andreote C."/>
            <person name="Bernardo E."/>
            <person name="Martins T."/>
        </authorList>
    </citation>
    <scope>NUCLEOTIDE SEQUENCE [LARGE SCALE GENOMIC DNA]</scope>
    <source>
        <strain evidence="2">66</strain>
    </source>
</reference>
<dbReference type="Gene3D" id="3.30.2140.10">
    <property type="entry name" value="Arylamine N-acetyltransferase"/>
    <property type="match status" value="1"/>
</dbReference>
<evidence type="ECO:0000256" key="1">
    <source>
        <dbReference type="ARBA" id="ARBA00006547"/>
    </source>
</evidence>
<dbReference type="RefSeq" id="WP_146464534.1">
    <property type="nucleotide sequence ID" value="NZ_VOGW01000048.1"/>
</dbReference>
<dbReference type="AlphaFoldDB" id="A0A5C6JY84"/>
<dbReference type="EMBL" id="VOGW01000048">
    <property type="protein sequence ID" value="TWV53806.1"/>
    <property type="molecule type" value="Genomic_DNA"/>
</dbReference>
<sequence>MFSTDAYLARLGFDRPPAPTLVNLRRLHRSHLTSVPYDTAHTHRLSAVNMADIDVDKAFEAIVPTGAGGMCLELNTLFARLLRELGYDLDVLSGGTYLPGNTFAPDPEHMLMLVRIDGEEWLADVGHAGLCFTEPLRLVEDEPQWQYGCAFRLVRRDGFLVLQAKTLGHDWRTTYRFTTAPRTYDAWEGVGGGNGPAILAAMRRRRRATERGQVFLTSNMFTTVEDGHEKVSVLVDPAQRAEVIATYWDGRD</sequence>
<comment type="similarity">
    <text evidence="1">Belongs to the arylamine N-acetyltransferase family.</text>
</comment>
<dbReference type="SUPFAM" id="SSF54001">
    <property type="entry name" value="Cysteine proteinases"/>
    <property type="match status" value="1"/>
</dbReference>
<accession>A0A5C6JY84</accession>
<dbReference type="PANTHER" id="PTHR11786:SF0">
    <property type="entry name" value="ARYLAMINE N-ACETYLTRANSFERASE 4-RELATED"/>
    <property type="match status" value="1"/>
</dbReference>
<dbReference type="Gene3D" id="2.40.128.150">
    <property type="entry name" value="Cysteine proteinases"/>
    <property type="match status" value="1"/>
</dbReference>
<name>A0A5C6JY84_9ACTN</name>
<keyword evidence="2" id="KW-0808">Transferase</keyword>
<dbReference type="Proteomes" id="UP000320481">
    <property type="component" value="Unassembled WGS sequence"/>
</dbReference>
<dbReference type="Pfam" id="PF00797">
    <property type="entry name" value="Acetyltransf_2"/>
    <property type="match status" value="1"/>
</dbReference>
<organism evidence="2 3">
    <name type="scientific">Streptomyces misionensis</name>
    <dbReference type="NCBI Taxonomy" id="67331"/>
    <lineage>
        <taxon>Bacteria</taxon>
        <taxon>Bacillati</taxon>
        <taxon>Actinomycetota</taxon>
        <taxon>Actinomycetes</taxon>
        <taxon>Kitasatosporales</taxon>
        <taxon>Streptomycetaceae</taxon>
        <taxon>Streptomyces</taxon>
    </lineage>
</organism>
<evidence type="ECO:0000313" key="2">
    <source>
        <dbReference type="EMBL" id="TWV53806.1"/>
    </source>
</evidence>
<protein>
    <submittedName>
        <fullName evidence="2">Arylamine N-acetyltransferase</fullName>
    </submittedName>
</protein>
<dbReference type="PANTHER" id="PTHR11786">
    <property type="entry name" value="N-HYDROXYARYLAMINE O-ACETYLTRANSFERASE"/>
    <property type="match status" value="1"/>
</dbReference>
<proteinExistence type="inferred from homology"/>
<dbReference type="GO" id="GO:0016407">
    <property type="term" value="F:acetyltransferase activity"/>
    <property type="evidence" value="ECO:0007669"/>
    <property type="project" value="InterPro"/>
</dbReference>
<evidence type="ECO:0000313" key="3">
    <source>
        <dbReference type="Proteomes" id="UP000320481"/>
    </source>
</evidence>
<gene>
    <name evidence="2" type="ORF">FRZ03_08390</name>
</gene>
<dbReference type="InterPro" id="IPR001447">
    <property type="entry name" value="Arylamine_N-AcTrfase"/>
</dbReference>
<dbReference type="InterPro" id="IPR038765">
    <property type="entry name" value="Papain-like_cys_pep_sf"/>
</dbReference>
<keyword evidence="3" id="KW-1185">Reference proteome</keyword>